<dbReference type="Proteomes" id="UP000077315">
    <property type="component" value="Unassembled WGS sequence"/>
</dbReference>
<dbReference type="AlphaFoldDB" id="A0A167J485"/>
<protein>
    <submittedName>
        <fullName evidence="1">Uncharacterized protein</fullName>
    </submittedName>
</protein>
<sequence length="134" mass="15187">MHILLDTVCERASFNLSKKALPIQQTKPEVNITSTLTFIASIASATTTPLADMQKKTVFLLAMTAFFCPSDLSRLQLSSAQIHPHTETLTFDGKSPKERRKRRRIIKIIRVQRHSTHSLCPVLAFAHYVTIQKR</sequence>
<evidence type="ECO:0000313" key="1">
    <source>
        <dbReference type="EMBL" id="OAD65109.1"/>
    </source>
</evidence>
<evidence type="ECO:0000313" key="2">
    <source>
        <dbReference type="Proteomes" id="UP000077315"/>
    </source>
</evidence>
<dbReference type="RefSeq" id="XP_018283149.1">
    <property type="nucleotide sequence ID" value="XM_018433257.1"/>
</dbReference>
<gene>
    <name evidence="1" type="ORF">PHYBLDRAFT_153788</name>
</gene>
<dbReference type="OrthoDB" id="2400069at2759"/>
<dbReference type="STRING" id="763407.A0A167J485"/>
<name>A0A167J485_PHYB8</name>
<dbReference type="InParanoid" id="A0A167J485"/>
<dbReference type="GeneID" id="28994163"/>
<organism evidence="1 2">
    <name type="scientific">Phycomyces blakesleeanus (strain ATCC 8743b / DSM 1359 / FGSC 10004 / NBRC 33097 / NRRL 1555)</name>
    <dbReference type="NCBI Taxonomy" id="763407"/>
    <lineage>
        <taxon>Eukaryota</taxon>
        <taxon>Fungi</taxon>
        <taxon>Fungi incertae sedis</taxon>
        <taxon>Mucoromycota</taxon>
        <taxon>Mucoromycotina</taxon>
        <taxon>Mucoromycetes</taxon>
        <taxon>Mucorales</taxon>
        <taxon>Phycomycetaceae</taxon>
        <taxon>Phycomyces</taxon>
    </lineage>
</organism>
<keyword evidence="2" id="KW-1185">Reference proteome</keyword>
<proteinExistence type="predicted"/>
<dbReference type="VEuPathDB" id="FungiDB:PHYBLDRAFT_153788"/>
<accession>A0A167J485</accession>
<reference evidence="2" key="1">
    <citation type="submission" date="2015-06" db="EMBL/GenBank/DDBJ databases">
        <title>Expansion of signal transduction pathways in fungi by whole-genome duplication.</title>
        <authorList>
            <consortium name="DOE Joint Genome Institute"/>
            <person name="Corrochano L.M."/>
            <person name="Kuo A."/>
            <person name="Marcet-Houben M."/>
            <person name="Polaino S."/>
            <person name="Salamov A."/>
            <person name="Villalobos J.M."/>
            <person name="Alvarez M.I."/>
            <person name="Avalos J."/>
            <person name="Benito E.P."/>
            <person name="Benoit I."/>
            <person name="Burger G."/>
            <person name="Camino L.P."/>
            <person name="Canovas D."/>
            <person name="Cerda-Olmedo E."/>
            <person name="Cheng J.-F."/>
            <person name="Dominguez A."/>
            <person name="Elias M."/>
            <person name="Eslava A.P."/>
            <person name="Glaser F."/>
            <person name="Grimwood J."/>
            <person name="Gutierrez G."/>
            <person name="Heitman J."/>
            <person name="Henrissat B."/>
            <person name="Iturriaga E.A."/>
            <person name="Lang B.F."/>
            <person name="Lavin J.L."/>
            <person name="Lee S."/>
            <person name="Li W."/>
            <person name="Lindquist E."/>
            <person name="Lopez-Garcia S."/>
            <person name="Luque E.M."/>
            <person name="Marcos A.T."/>
            <person name="Martin J."/>
            <person name="McCluskey K."/>
            <person name="Medina H.R."/>
            <person name="Miralles-Duran A."/>
            <person name="Miyazaki A."/>
            <person name="Munoz-Torres E."/>
            <person name="Oguiza J.A."/>
            <person name="Ohm R."/>
            <person name="Olmedo M."/>
            <person name="Orejas M."/>
            <person name="Ortiz-Castellanos L."/>
            <person name="Pisabarro A.G."/>
            <person name="Rodriguez-Romero J."/>
            <person name="Ruiz-Herrera J."/>
            <person name="Ruiz-Vazquez R."/>
            <person name="Sanz C."/>
            <person name="Schackwitz W."/>
            <person name="Schmutz J."/>
            <person name="Shahriari M."/>
            <person name="Shelest E."/>
            <person name="Silva-Franco F."/>
            <person name="Soanes D."/>
            <person name="Syed K."/>
            <person name="Tagua V.G."/>
            <person name="Talbot N.J."/>
            <person name="Thon M."/>
            <person name="De vries R.P."/>
            <person name="Wiebenga A."/>
            <person name="Yadav J.S."/>
            <person name="Braun E.L."/>
            <person name="Baker S."/>
            <person name="Garre V."/>
            <person name="Horwitz B."/>
            <person name="Torres-Martinez S."/>
            <person name="Idnurm A."/>
            <person name="Herrera-Estrella A."/>
            <person name="Gabaldon T."/>
            <person name="Grigoriev I.V."/>
        </authorList>
    </citation>
    <scope>NUCLEOTIDE SEQUENCE [LARGE SCALE GENOMIC DNA]</scope>
    <source>
        <strain evidence="2">NRRL 1555(-)</strain>
    </source>
</reference>
<dbReference type="EMBL" id="KV441017">
    <property type="protein sequence ID" value="OAD65109.1"/>
    <property type="molecule type" value="Genomic_DNA"/>
</dbReference>